<evidence type="ECO:0000313" key="2">
    <source>
        <dbReference type="Proteomes" id="UP000067448"/>
    </source>
</evidence>
<dbReference type="InterPro" id="IPR023198">
    <property type="entry name" value="PGP-like_dom2"/>
</dbReference>
<dbReference type="NCBIfam" id="TIGR01509">
    <property type="entry name" value="HAD-SF-IA-v3"/>
    <property type="match status" value="1"/>
</dbReference>
<proteinExistence type="predicted"/>
<dbReference type="OrthoDB" id="9797415at2"/>
<dbReference type="GeneID" id="79930842"/>
<reference evidence="2" key="3">
    <citation type="submission" date="2016-02" db="EMBL/GenBank/DDBJ databases">
        <title>Draft genome of pathogenic Streptomyces sp. in Japan.</title>
        <authorList>
            <person name="Tomihama T."/>
            <person name="Ikenaga M."/>
            <person name="Sakai M."/>
            <person name="Okubo T."/>
            <person name="Ikeda S."/>
        </authorList>
    </citation>
    <scope>NUCLEOTIDE SEQUENCE [LARGE SCALE GENOMIC DNA]</scope>
    <source>
        <strain evidence="2">S58</strain>
    </source>
</reference>
<dbReference type="OMA" id="YGEVISH"/>
<sequence length="217" mass="24020">MTRTSASPSGVDALILDYNGVLGLQPSTAMWTRLADLAEWPDQHLPSFQDAFWAPRNAYDAGELSDLAYWAKVLGHHPGPRWLRTLRAADTAMWTRTDPRVLDVLHRARAAELPMVLLSNAPAHLSDVLDATVWRRELMDHALYSARLGRCKPDPAVYEHALAATGVAEPARVLFVDDREDNCRAAAQLGLRTLHYTGQPAHLERQLLPTLEGSTAS</sequence>
<dbReference type="Proteomes" id="UP000067448">
    <property type="component" value="Unassembled WGS sequence"/>
</dbReference>
<dbReference type="Gene3D" id="1.10.150.240">
    <property type="entry name" value="Putative phosphatase, domain 2"/>
    <property type="match status" value="1"/>
</dbReference>
<dbReference type="Pfam" id="PF00702">
    <property type="entry name" value="Hydrolase"/>
    <property type="match status" value="1"/>
</dbReference>
<dbReference type="InterPro" id="IPR006439">
    <property type="entry name" value="HAD-SF_hydro_IA"/>
</dbReference>
<dbReference type="RefSeq" id="WP_013001014.1">
    <property type="nucleotide sequence ID" value="NZ_BCMM01000043.1"/>
</dbReference>
<dbReference type="InterPro" id="IPR036412">
    <property type="entry name" value="HAD-like_sf"/>
</dbReference>
<comment type="caution">
    <text evidence="1">The sequence shown here is derived from an EMBL/GenBank/DDBJ whole genome shotgun (WGS) entry which is preliminary data.</text>
</comment>
<dbReference type="SUPFAM" id="SSF56784">
    <property type="entry name" value="HAD-like"/>
    <property type="match status" value="1"/>
</dbReference>
<dbReference type="CDD" id="cd02603">
    <property type="entry name" value="HAD_sEH-N_like"/>
    <property type="match status" value="1"/>
</dbReference>
<dbReference type="InterPro" id="IPR023214">
    <property type="entry name" value="HAD_sf"/>
</dbReference>
<dbReference type="PANTHER" id="PTHR43611">
    <property type="entry name" value="ALPHA-D-GLUCOSE 1-PHOSPHATE PHOSPHATASE"/>
    <property type="match status" value="1"/>
</dbReference>
<dbReference type="Gene3D" id="3.40.50.1000">
    <property type="entry name" value="HAD superfamily/HAD-like"/>
    <property type="match status" value="1"/>
</dbReference>
<dbReference type="EMBL" id="BCMM01000043">
    <property type="protein sequence ID" value="GAQ66596.1"/>
    <property type="molecule type" value="Genomic_DNA"/>
</dbReference>
<dbReference type="PANTHER" id="PTHR43611:SF3">
    <property type="entry name" value="FLAVIN MONONUCLEOTIDE HYDROLASE 1, CHLOROPLATIC"/>
    <property type="match status" value="1"/>
</dbReference>
<reference evidence="2" key="1">
    <citation type="submission" date="2015-11" db="EMBL/GenBank/DDBJ databases">
        <authorList>
            <consortium name="Cross-ministerial Strategic Innovation Promotion Program (SIP) consortium"/>
            <person name="Tomihama T."/>
            <person name="Ikenaga M."/>
            <person name="Sakai M."/>
            <person name="Okubo T."/>
            <person name="Ikeda S."/>
        </authorList>
    </citation>
    <scope>NUCLEOTIDE SEQUENCE [LARGE SCALE GENOMIC DNA]</scope>
    <source>
        <strain evidence="2">S58</strain>
    </source>
</reference>
<name>A0A100JVS7_STRSC</name>
<evidence type="ECO:0000313" key="1">
    <source>
        <dbReference type="EMBL" id="GAQ66596.1"/>
    </source>
</evidence>
<reference evidence="1 2" key="2">
    <citation type="journal article" date="2016" name="Genome Announc.">
        <title>Draft Genome Sequences of Streptomyces scabiei S58, Streptomyces turgidiscabies T45, and Streptomyces acidiscabies a10, the Pathogens of Potato Common Scab, Isolated in Japan.</title>
        <authorList>
            <person name="Tomihama T."/>
            <person name="Nishi Y."/>
            <person name="Sakai M."/>
            <person name="Ikenaga M."/>
            <person name="Okubo T."/>
            <person name="Ikeda S."/>
        </authorList>
    </citation>
    <scope>NUCLEOTIDE SEQUENCE [LARGE SCALE GENOMIC DNA]</scope>
    <source>
        <strain evidence="1 2">S58</strain>
    </source>
</reference>
<protein>
    <submittedName>
        <fullName evidence="1">Alpha-D-glucose-1-phosphate phosphatase YihX</fullName>
    </submittedName>
</protein>
<organism evidence="1 2">
    <name type="scientific">Streptomyces scabiei</name>
    <dbReference type="NCBI Taxonomy" id="1930"/>
    <lineage>
        <taxon>Bacteria</taxon>
        <taxon>Bacillati</taxon>
        <taxon>Actinomycetota</taxon>
        <taxon>Actinomycetes</taxon>
        <taxon>Kitasatosporales</taxon>
        <taxon>Streptomycetaceae</taxon>
        <taxon>Streptomyces</taxon>
    </lineage>
</organism>
<dbReference type="AlphaFoldDB" id="A0A100JVS7"/>
<gene>
    <name evidence="1" type="primary">yihX_2</name>
    <name evidence="1" type="ORF">SsS58_07031</name>
</gene>
<accession>A0A100JVS7</accession>